<proteinExistence type="predicted"/>
<comment type="caution">
    <text evidence="4">The sequence shown here is derived from an EMBL/GenBank/DDBJ whole genome shotgun (WGS) entry which is preliminary data.</text>
</comment>
<feature type="domain" description="GH18" evidence="3">
    <location>
        <begin position="243"/>
        <end position="318"/>
    </location>
</feature>
<sequence length="318" mass="34346">MNDSVYHRARILASIFPWLIFSSILPISSVSAEEAAGTTAAVGGHELFPPPSRRRLSRDEMSPAANLDARWRRRRNKDHRHKRRRLRDDRRNSRHRREQAGGGTKVQRYCGKTWVEANSSCLRPCPDGISEGVCDFGEMCFSDLTSCPSMIAPPPQPPPDGGGVVGLGEAVPGGYYDGGAFPSPGSSLANEGIVLPAAATTTTATTDGLIEAPAVADVASSSLLPFQVGTMIPPDCPSSTTNVVNVGYYQSWAKYRNPNCNPQRPSDVPVSDFGYTHLIYSFADISPEGEIRPYGGVLDEIALYEEFNALKETGGEEG</sequence>
<evidence type="ECO:0000313" key="4">
    <source>
        <dbReference type="EMBL" id="KAL3810415.1"/>
    </source>
</evidence>
<dbReference type="AlphaFoldDB" id="A0ABD3RBP9"/>
<feature type="region of interest" description="Disordered" evidence="1">
    <location>
        <begin position="42"/>
        <end position="105"/>
    </location>
</feature>
<keyword evidence="2" id="KW-0732">Signal</keyword>
<evidence type="ECO:0000256" key="2">
    <source>
        <dbReference type="SAM" id="SignalP"/>
    </source>
</evidence>
<evidence type="ECO:0000259" key="3">
    <source>
        <dbReference type="PROSITE" id="PS51910"/>
    </source>
</evidence>
<dbReference type="InterPro" id="IPR001223">
    <property type="entry name" value="Glyco_hydro18_cat"/>
</dbReference>
<dbReference type="SUPFAM" id="SSF51445">
    <property type="entry name" value="(Trans)glycosidases"/>
    <property type="match status" value="1"/>
</dbReference>
<feature type="compositionally biased region" description="Basic residues" evidence="1">
    <location>
        <begin position="71"/>
        <end position="85"/>
    </location>
</feature>
<reference evidence="4 5" key="1">
    <citation type="submission" date="2024-10" db="EMBL/GenBank/DDBJ databases">
        <title>Updated reference genomes for cyclostephanoid diatoms.</title>
        <authorList>
            <person name="Roberts W.R."/>
            <person name="Alverson A.J."/>
        </authorList>
    </citation>
    <scope>NUCLEOTIDE SEQUENCE [LARGE SCALE GENOMIC DNA]</scope>
    <source>
        <strain evidence="4 5">AJA228-03</strain>
    </source>
</reference>
<feature type="signal peptide" evidence="2">
    <location>
        <begin position="1"/>
        <end position="32"/>
    </location>
</feature>
<protein>
    <recommendedName>
        <fullName evidence="3">GH18 domain-containing protein</fullName>
    </recommendedName>
</protein>
<dbReference type="Proteomes" id="UP001530377">
    <property type="component" value="Unassembled WGS sequence"/>
</dbReference>
<dbReference type="Gene3D" id="3.20.20.80">
    <property type="entry name" value="Glycosidases"/>
    <property type="match status" value="1"/>
</dbReference>
<keyword evidence="5" id="KW-1185">Reference proteome</keyword>
<evidence type="ECO:0000313" key="5">
    <source>
        <dbReference type="Proteomes" id="UP001530377"/>
    </source>
</evidence>
<dbReference type="PROSITE" id="PS51910">
    <property type="entry name" value="GH18_2"/>
    <property type="match status" value="1"/>
</dbReference>
<gene>
    <name evidence="4" type="ORF">ACHAXA_007043</name>
</gene>
<dbReference type="EMBL" id="JALLPB020000331">
    <property type="protein sequence ID" value="KAL3810415.1"/>
    <property type="molecule type" value="Genomic_DNA"/>
</dbReference>
<accession>A0ABD3RBP9</accession>
<feature type="chain" id="PRO_5044835518" description="GH18 domain-containing protein" evidence="2">
    <location>
        <begin position="33"/>
        <end position="318"/>
    </location>
</feature>
<organism evidence="4 5">
    <name type="scientific">Cyclostephanos tholiformis</name>
    <dbReference type="NCBI Taxonomy" id="382380"/>
    <lineage>
        <taxon>Eukaryota</taxon>
        <taxon>Sar</taxon>
        <taxon>Stramenopiles</taxon>
        <taxon>Ochrophyta</taxon>
        <taxon>Bacillariophyta</taxon>
        <taxon>Coscinodiscophyceae</taxon>
        <taxon>Thalassiosirophycidae</taxon>
        <taxon>Stephanodiscales</taxon>
        <taxon>Stephanodiscaceae</taxon>
        <taxon>Cyclostephanos</taxon>
    </lineage>
</organism>
<name>A0ABD3RBP9_9STRA</name>
<dbReference type="InterPro" id="IPR017853">
    <property type="entry name" value="GH"/>
</dbReference>
<evidence type="ECO:0000256" key="1">
    <source>
        <dbReference type="SAM" id="MobiDB-lite"/>
    </source>
</evidence>